<dbReference type="EMBL" id="PVTE01000041">
    <property type="protein sequence ID" value="PRY23510.1"/>
    <property type="molecule type" value="Genomic_DNA"/>
</dbReference>
<evidence type="ECO:0000313" key="1">
    <source>
        <dbReference type="EMBL" id="PRY23510.1"/>
    </source>
</evidence>
<comment type="caution">
    <text evidence="1">The sequence shown here is derived from an EMBL/GenBank/DDBJ whole genome shotgun (WGS) entry which is preliminary data.</text>
</comment>
<gene>
    <name evidence="1" type="ORF">CLV58_14131</name>
</gene>
<sequence length="55" mass="6287">MLTIKPPVNAFAYVSKTLNRLSDVNTHLGKVISPSPNDLVSRRFRHWFKSNTAFN</sequence>
<evidence type="ECO:0000313" key="2">
    <source>
        <dbReference type="Proteomes" id="UP000238375"/>
    </source>
</evidence>
<accession>A0A2T0RQY1</accession>
<dbReference type="AlphaFoldDB" id="A0A2T0RQY1"/>
<dbReference type="Proteomes" id="UP000238375">
    <property type="component" value="Unassembled WGS sequence"/>
</dbReference>
<reference evidence="1 2" key="1">
    <citation type="submission" date="2018-03" db="EMBL/GenBank/DDBJ databases">
        <title>Genomic Encyclopedia of Archaeal and Bacterial Type Strains, Phase II (KMG-II): from individual species to whole genera.</title>
        <authorList>
            <person name="Goeker M."/>
        </authorList>
    </citation>
    <scope>NUCLEOTIDE SEQUENCE [LARGE SCALE GENOMIC DNA]</scope>
    <source>
        <strain evidence="1 2">DSM 28354</strain>
    </source>
</reference>
<proteinExistence type="predicted"/>
<name>A0A2T0RQY1_9BACT</name>
<organism evidence="1 2">
    <name type="scientific">Spirosoma oryzae</name>
    <dbReference type="NCBI Taxonomy" id="1469603"/>
    <lineage>
        <taxon>Bacteria</taxon>
        <taxon>Pseudomonadati</taxon>
        <taxon>Bacteroidota</taxon>
        <taxon>Cytophagia</taxon>
        <taxon>Cytophagales</taxon>
        <taxon>Cytophagaceae</taxon>
        <taxon>Spirosoma</taxon>
    </lineage>
</organism>
<protein>
    <submittedName>
        <fullName evidence="1">Uncharacterized protein</fullName>
    </submittedName>
</protein>
<keyword evidence="2" id="KW-1185">Reference proteome</keyword>